<gene>
    <name evidence="1" type="ORF">FPK87_14410</name>
</gene>
<evidence type="ECO:0000313" key="1">
    <source>
        <dbReference type="EMBL" id="MDR8261647.1"/>
    </source>
</evidence>
<dbReference type="RefSeq" id="WP_004716502.1">
    <property type="nucleotide sequence ID" value="NZ_JAESHO010000001.1"/>
</dbReference>
<protein>
    <submittedName>
        <fullName evidence="1">Crossover junction endodeoxyribonuclease RuvC</fullName>
    </submittedName>
</protein>
<proteinExistence type="predicted"/>
<dbReference type="AlphaFoldDB" id="A0ABD5D998"/>
<comment type="caution">
    <text evidence="1">The sequence shown here is derived from an EMBL/GenBank/DDBJ whole genome shotgun (WGS) entry which is preliminary data.</text>
</comment>
<sequence length="193" mass="21139">MNKPLKVVGMDPSLRNWGMSKTLYDPESQSLEILEFGLIQPDIPTAKSFRQSEKDIIAAQQLFTQAYHFAKDADIVCVEVPVGSQSSRAMVSYATCTSVIGSLIAMGFQVVCVTPVDVKKVIGNPQASKHEVIEWVRKLHPLAPFPTYKKGGQVLISEAKAEHLCDSVVAIYAGMKKKRFLQLVTGSYPPVAA</sequence>
<dbReference type="EMBL" id="VMBB01000021">
    <property type="protein sequence ID" value="MDR8261647.1"/>
    <property type="molecule type" value="Genomic_DNA"/>
</dbReference>
<dbReference type="InterPro" id="IPR036397">
    <property type="entry name" value="RNaseH_sf"/>
</dbReference>
<dbReference type="Gene3D" id="3.30.420.10">
    <property type="entry name" value="Ribonuclease H-like superfamily/Ribonuclease H"/>
    <property type="match status" value="1"/>
</dbReference>
<name>A0ABD5D998_ACIBA</name>
<reference evidence="1" key="1">
    <citation type="submission" date="2019-07" db="EMBL/GenBank/DDBJ databases">
        <title>Biological characteristics of mucoid Acinetobacter baumannii from a general hospital in China.</title>
        <authorList>
            <person name="Hua X."/>
            <person name="Yu Y."/>
        </authorList>
    </citation>
    <scope>NUCLEOTIDE SEQUENCE [LARGE SCALE GENOMIC DNA]</scope>
    <source>
        <strain evidence="1">N41</strain>
    </source>
</reference>
<organism evidence="1">
    <name type="scientific">Acinetobacter baumannii</name>
    <dbReference type="NCBI Taxonomy" id="470"/>
    <lineage>
        <taxon>Bacteria</taxon>
        <taxon>Pseudomonadati</taxon>
        <taxon>Pseudomonadota</taxon>
        <taxon>Gammaproteobacteria</taxon>
        <taxon>Moraxellales</taxon>
        <taxon>Moraxellaceae</taxon>
        <taxon>Acinetobacter</taxon>
        <taxon>Acinetobacter calcoaceticus/baumannii complex</taxon>
    </lineage>
</organism>
<accession>A0ABD5D998</accession>